<comment type="caution">
    <text evidence="1">The sequence shown here is derived from an EMBL/GenBank/DDBJ whole genome shotgun (WGS) entry which is preliminary data.</text>
</comment>
<organism evidence="1 2">
    <name type="scientific">Caballeronia catudaia</name>
    <dbReference type="NCBI Taxonomy" id="1777136"/>
    <lineage>
        <taxon>Bacteria</taxon>
        <taxon>Pseudomonadati</taxon>
        <taxon>Pseudomonadota</taxon>
        <taxon>Betaproteobacteria</taxon>
        <taxon>Burkholderiales</taxon>
        <taxon>Burkholderiaceae</taxon>
        <taxon>Caballeronia</taxon>
    </lineage>
</organism>
<name>A0A158DSH1_9BURK</name>
<dbReference type="EMBL" id="FCOF02000094">
    <property type="protein sequence ID" value="SAK97106.1"/>
    <property type="molecule type" value="Genomic_DNA"/>
</dbReference>
<reference evidence="1" key="1">
    <citation type="submission" date="2016-01" db="EMBL/GenBank/DDBJ databases">
        <authorList>
            <person name="Peeters C."/>
        </authorList>
    </citation>
    <scope>NUCLEOTIDE SEQUENCE [LARGE SCALE GENOMIC DNA]</scope>
    <source>
        <strain evidence="1">LMG 29318</strain>
    </source>
</reference>
<dbReference type="Proteomes" id="UP000054870">
    <property type="component" value="Unassembled WGS sequence"/>
</dbReference>
<keyword evidence="2" id="KW-1185">Reference proteome</keyword>
<dbReference type="AlphaFoldDB" id="A0A158DSH1"/>
<accession>A0A158DSH1</accession>
<proteinExistence type="predicted"/>
<evidence type="ECO:0000313" key="1">
    <source>
        <dbReference type="EMBL" id="SAK97106.1"/>
    </source>
</evidence>
<dbReference type="RefSeq" id="WP_159462851.1">
    <property type="nucleotide sequence ID" value="NZ_FCOF02000094.1"/>
</dbReference>
<gene>
    <name evidence="1" type="ORF">AWB75_07080</name>
</gene>
<sequence>MNAPAMPNVTAEMVEFVARYRLPERVLADFDRWFETRKALGADPWKSFVSYANQYAG</sequence>
<evidence type="ECO:0000313" key="2">
    <source>
        <dbReference type="Proteomes" id="UP000054870"/>
    </source>
</evidence>
<protein>
    <submittedName>
        <fullName evidence="1">Uncharacterized protein</fullName>
    </submittedName>
</protein>